<feature type="transmembrane region" description="Helical" evidence="1">
    <location>
        <begin position="21"/>
        <end position="41"/>
    </location>
</feature>
<feature type="transmembrane region" description="Helical" evidence="1">
    <location>
        <begin position="205"/>
        <end position="223"/>
    </location>
</feature>
<keyword evidence="1" id="KW-1133">Transmembrane helix</keyword>
<name>A0A1M7PX93_9BACI</name>
<dbReference type="AlphaFoldDB" id="A0A1M7PX93"/>
<dbReference type="Proteomes" id="UP000184184">
    <property type="component" value="Unassembled WGS sequence"/>
</dbReference>
<proteinExistence type="predicted"/>
<dbReference type="EMBL" id="FRCZ01000005">
    <property type="protein sequence ID" value="SHN22263.1"/>
    <property type="molecule type" value="Genomic_DNA"/>
</dbReference>
<sequence>MLEQIKLNLYFFWKTSWMTLLIFWLIYAGFVLFMLLITFSSDGGIEMMGVNTFPSMIFFVIFGVYFFRETFSNVIKFGITRMSYYVSLMIYIVLFSILMTTISQLFIKLIESLIELFNITNFTFTGIDLNMIENISQWEFILYEALIYILLFLLSLLFASIFYRFGLKVGFLTLLVFPLAFVFKDVAEIIFDALAYLLIGSEKYQAFYFLIPYLVLALLLLLLTKRLSVVDQVTYK</sequence>
<reference evidence="2 3" key="1">
    <citation type="submission" date="2016-11" db="EMBL/GenBank/DDBJ databases">
        <authorList>
            <person name="Jaros S."/>
            <person name="Januszkiewicz K."/>
            <person name="Wedrychowicz H."/>
        </authorList>
    </citation>
    <scope>NUCLEOTIDE SEQUENCE [LARGE SCALE GENOMIC DNA]</scope>
    <source>
        <strain evidence="2 3">CGMCC 1.10681</strain>
    </source>
</reference>
<feature type="transmembrane region" description="Helical" evidence="1">
    <location>
        <begin position="47"/>
        <end position="67"/>
    </location>
</feature>
<organism evidence="2 3">
    <name type="scientific">Gracilibacillus kekensis</name>
    <dbReference type="NCBI Taxonomy" id="1027249"/>
    <lineage>
        <taxon>Bacteria</taxon>
        <taxon>Bacillati</taxon>
        <taxon>Bacillota</taxon>
        <taxon>Bacilli</taxon>
        <taxon>Bacillales</taxon>
        <taxon>Bacillaceae</taxon>
        <taxon>Gracilibacillus</taxon>
    </lineage>
</organism>
<dbReference type="OrthoDB" id="2453726at2"/>
<evidence type="ECO:0000256" key="1">
    <source>
        <dbReference type="SAM" id="Phobius"/>
    </source>
</evidence>
<feature type="transmembrane region" description="Helical" evidence="1">
    <location>
        <begin position="140"/>
        <end position="163"/>
    </location>
</feature>
<keyword evidence="1" id="KW-0812">Transmembrane</keyword>
<keyword evidence="3" id="KW-1185">Reference proteome</keyword>
<evidence type="ECO:0000313" key="2">
    <source>
        <dbReference type="EMBL" id="SHN22263.1"/>
    </source>
</evidence>
<evidence type="ECO:0000313" key="3">
    <source>
        <dbReference type="Proteomes" id="UP000184184"/>
    </source>
</evidence>
<feature type="transmembrane region" description="Helical" evidence="1">
    <location>
        <begin position="88"/>
        <end position="107"/>
    </location>
</feature>
<protein>
    <submittedName>
        <fullName evidence="2">ABC-2 type transport system permease protein</fullName>
    </submittedName>
</protein>
<gene>
    <name evidence="2" type="ORF">SAMN05216179_2533</name>
</gene>
<feature type="transmembrane region" description="Helical" evidence="1">
    <location>
        <begin position="175"/>
        <end position="199"/>
    </location>
</feature>
<accession>A0A1M7PX93</accession>
<dbReference type="STRING" id="1027249.SAMN05216179_2533"/>
<keyword evidence="1" id="KW-0472">Membrane</keyword>
<dbReference type="RefSeq" id="WP_073202215.1">
    <property type="nucleotide sequence ID" value="NZ_FRCZ01000005.1"/>
</dbReference>